<dbReference type="PANTHER" id="PTHR45827">
    <property type="entry name" value="SORTING NEXIN"/>
    <property type="match status" value="1"/>
</dbReference>
<dbReference type="InterPro" id="IPR027267">
    <property type="entry name" value="AH/BAR_dom_sf"/>
</dbReference>
<dbReference type="Gene3D" id="1.20.1270.60">
    <property type="entry name" value="Arfaptin homology (AH) domain/BAR domain"/>
    <property type="match status" value="1"/>
</dbReference>
<evidence type="ECO:0000259" key="3">
    <source>
        <dbReference type="Pfam" id="PF10456"/>
    </source>
</evidence>
<accession>A0A7R8ZMY3</accession>
<dbReference type="AlphaFoldDB" id="A0A7R8ZMY3"/>
<reference evidence="4" key="1">
    <citation type="submission" date="2020-11" db="EMBL/GenBank/DDBJ databases">
        <authorList>
            <person name="Tran Van P."/>
        </authorList>
    </citation>
    <scope>NUCLEOTIDE SEQUENCE</scope>
</reference>
<dbReference type="SUPFAM" id="SSF64268">
    <property type="entry name" value="PX domain"/>
    <property type="match status" value="1"/>
</dbReference>
<sequence length="395" mass="45068">MKAVPTVCEEYVRNTEGRQLKTLNTVTVGRAEIKVRPREGSVHYSDNGNGVKSDGEYAVAYKAVEQYLMGTKGPDSRDYPETQLMVVEELRDGVFIWKPLEMVQPCQLHVPKKIAKLGGLRSVLAYELKSSLSDVSVHRKFNNFQWLYRFFKTKYPGILVPPLPPETRGLLPNGEGWRLGKVRVEKDPFVNFFSFLGISAQAETSVSLEAVDNEMDGFMKFTRSLRSDLEALRDCAERQAVKSERKVSADMNRMGQAFMRLSDTLGPKEVDEEVRVKLQFLEHMIQRCSHILPDQFLKAQSTYRAYLQGMNCLTPSIVVRSNKISFCLMAEMTRFRQELATDLRRAMTTFLDEQIQMHRKIIEELERGLEQYNAVQGQAPIAYIDQPSTSESVIG</sequence>
<evidence type="ECO:0000313" key="4">
    <source>
        <dbReference type="EMBL" id="CAD7229796.1"/>
    </source>
</evidence>
<feature type="domain" description="Sorting nexin protein WASP-binding" evidence="3">
    <location>
        <begin position="318"/>
        <end position="373"/>
    </location>
</feature>
<dbReference type="GO" id="GO:0097320">
    <property type="term" value="P:plasma membrane tubulation"/>
    <property type="evidence" value="ECO:0007669"/>
    <property type="project" value="TreeGrafter"/>
</dbReference>
<proteinExistence type="inferred from homology"/>
<dbReference type="Gene3D" id="3.30.1520.10">
    <property type="entry name" value="Phox-like domain"/>
    <property type="match status" value="1"/>
</dbReference>
<evidence type="ECO:0000259" key="2">
    <source>
        <dbReference type="Pfam" id="PF00787"/>
    </source>
</evidence>
<protein>
    <submittedName>
        <fullName evidence="4">Uncharacterized protein</fullName>
    </submittedName>
</protein>
<evidence type="ECO:0000256" key="1">
    <source>
        <dbReference type="ARBA" id="ARBA00010883"/>
    </source>
</evidence>
<dbReference type="GO" id="GO:0006897">
    <property type="term" value="P:endocytosis"/>
    <property type="evidence" value="ECO:0007669"/>
    <property type="project" value="TreeGrafter"/>
</dbReference>
<dbReference type="Pfam" id="PF00787">
    <property type="entry name" value="PX"/>
    <property type="match status" value="1"/>
</dbReference>
<feature type="domain" description="Sorting nexin protein WASP-binding" evidence="3">
    <location>
        <begin position="176"/>
        <end position="266"/>
    </location>
</feature>
<dbReference type="GO" id="GO:0016197">
    <property type="term" value="P:endosomal transport"/>
    <property type="evidence" value="ECO:0007669"/>
    <property type="project" value="TreeGrafter"/>
</dbReference>
<dbReference type="InterPro" id="IPR036871">
    <property type="entry name" value="PX_dom_sf"/>
</dbReference>
<dbReference type="Pfam" id="PF10456">
    <property type="entry name" value="BAR_3_WASP_bdg"/>
    <property type="match status" value="2"/>
</dbReference>
<dbReference type="OrthoDB" id="10254720at2759"/>
<gene>
    <name evidence="4" type="ORF">CTOB1V02_LOCUS7662</name>
</gene>
<dbReference type="InterPro" id="IPR001683">
    <property type="entry name" value="PX_dom"/>
</dbReference>
<dbReference type="GO" id="GO:0031410">
    <property type="term" value="C:cytoplasmic vesicle"/>
    <property type="evidence" value="ECO:0007669"/>
    <property type="project" value="TreeGrafter"/>
</dbReference>
<organism evidence="4">
    <name type="scientific">Cyprideis torosa</name>
    <dbReference type="NCBI Taxonomy" id="163714"/>
    <lineage>
        <taxon>Eukaryota</taxon>
        <taxon>Metazoa</taxon>
        <taxon>Ecdysozoa</taxon>
        <taxon>Arthropoda</taxon>
        <taxon>Crustacea</taxon>
        <taxon>Oligostraca</taxon>
        <taxon>Ostracoda</taxon>
        <taxon>Podocopa</taxon>
        <taxon>Podocopida</taxon>
        <taxon>Cytherocopina</taxon>
        <taxon>Cytheroidea</taxon>
        <taxon>Cytherideidae</taxon>
        <taxon>Cyprideis</taxon>
    </lineage>
</organism>
<comment type="similarity">
    <text evidence="1">Belongs to the sorting nexin family.</text>
</comment>
<dbReference type="InterPro" id="IPR019497">
    <property type="entry name" value="Sorting_nexin_WASP-bd-dom"/>
</dbReference>
<dbReference type="GO" id="GO:0005886">
    <property type="term" value="C:plasma membrane"/>
    <property type="evidence" value="ECO:0007669"/>
    <property type="project" value="TreeGrafter"/>
</dbReference>
<feature type="domain" description="PX" evidence="2">
    <location>
        <begin position="131"/>
        <end position="166"/>
    </location>
</feature>
<dbReference type="GO" id="GO:0035091">
    <property type="term" value="F:phosphatidylinositol binding"/>
    <property type="evidence" value="ECO:0007669"/>
    <property type="project" value="InterPro"/>
</dbReference>
<dbReference type="EMBL" id="OB662284">
    <property type="protein sequence ID" value="CAD7229796.1"/>
    <property type="molecule type" value="Genomic_DNA"/>
</dbReference>
<dbReference type="PANTHER" id="PTHR45827:SF1">
    <property type="entry name" value="SORTING NEXIN"/>
    <property type="match status" value="1"/>
</dbReference>
<name>A0A7R8ZMY3_9CRUS</name>